<keyword evidence="3" id="KW-1185">Reference proteome</keyword>
<sequence length="258" mass="29838">MTNGHRTMDKEFEYKFIKPHKSLDDFVESFWLLKNHTDNSKDIVILPDGRIDLFFSQSATEPFHITLSGLETRPDQATLAAKSVMFVISFKLLATEYIIQGTISDLLDNANYLPSDFWGFSADDLKDFDLFCQKATQKIQSLLPKETDNRKQKLFDLIYSSNGEMTVKELSENVFWSSRQINRYFNQRFGISLKAYCSILRFRASFGHIKAGKLSPQQSFADQSHFIKEVRKLSGVSPKELKRNQNDRFIQFSTLPSK</sequence>
<feature type="domain" description="HTH araC/xylS-type" evidence="1">
    <location>
        <begin position="152"/>
        <end position="244"/>
    </location>
</feature>
<dbReference type="InterPro" id="IPR018060">
    <property type="entry name" value="HTH_AraC"/>
</dbReference>
<keyword evidence="2" id="KW-0238">DNA-binding</keyword>
<dbReference type="SMART" id="SM00342">
    <property type="entry name" value="HTH_ARAC"/>
    <property type="match status" value="1"/>
</dbReference>
<dbReference type="GO" id="GO:0003700">
    <property type="term" value="F:DNA-binding transcription factor activity"/>
    <property type="evidence" value="ECO:0007669"/>
    <property type="project" value="InterPro"/>
</dbReference>
<gene>
    <name evidence="2" type="ORF">FHS57_000160</name>
</gene>
<evidence type="ECO:0000313" key="2">
    <source>
        <dbReference type="EMBL" id="MBB3836178.1"/>
    </source>
</evidence>
<proteinExistence type="predicted"/>
<dbReference type="Proteomes" id="UP000541352">
    <property type="component" value="Unassembled WGS sequence"/>
</dbReference>
<dbReference type="EMBL" id="JACIBY010000001">
    <property type="protein sequence ID" value="MBB3836178.1"/>
    <property type="molecule type" value="Genomic_DNA"/>
</dbReference>
<protein>
    <submittedName>
        <fullName evidence="2">AraC-like DNA-binding protein</fullName>
    </submittedName>
</protein>
<dbReference type="Gene3D" id="1.10.10.60">
    <property type="entry name" value="Homeodomain-like"/>
    <property type="match status" value="1"/>
</dbReference>
<accession>A0A7W5ZF53</accession>
<dbReference type="PROSITE" id="PS01124">
    <property type="entry name" value="HTH_ARAC_FAMILY_2"/>
    <property type="match status" value="1"/>
</dbReference>
<dbReference type="AlphaFoldDB" id="A0A7W5ZF53"/>
<evidence type="ECO:0000259" key="1">
    <source>
        <dbReference type="PROSITE" id="PS01124"/>
    </source>
</evidence>
<dbReference type="InterPro" id="IPR046532">
    <property type="entry name" value="DUF6597"/>
</dbReference>
<name>A0A7W5ZF53_9BACT</name>
<comment type="caution">
    <text evidence="2">The sequence shown here is derived from an EMBL/GenBank/DDBJ whole genome shotgun (WGS) entry which is preliminary data.</text>
</comment>
<dbReference type="Pfam" id="PF20240">
    <property type="entry name" value="DUF6597"/>
    <property type="match status" value="1"/>
</dbReference>
<dbReference type="GO" id="GO:0043565">
    <property type="term" value="F:sequence-specific DNA binding"/>
    <property type="evidence" value="ECO:0007669"/>
    <property type="project" value="InterPro"/>
</dbReference>
<organism evidence="2 3">
    <name type="scientific">Runella defluvii</name>
    <dbReference type="NCBI Taxonomy" id="370973"/>
    <lineage>
        <taxon>Bacteria</taxon>
        <taxon>Pseudomonadati</taxon>
        <taxon>Bacteroidota</taxon>
        <taxon>Cytophagia</taxon>
        <taxon>Cytophagales</taxon>
        <taxon>Spirosomataceae</taxon>
        <taxon>Runella</taxon>
    </lineage>
</organism>
<reference evidence="2 3" key="1">
    <citation type="submission" date="2020-08" db="EMBL/GenBank/DDBJ databases">
        <title>Genomic Encyclopedia of Type Strains, Phase IV (KMG-IV): sequencing the most valuable type-strain genomes for metagenomic binning, comparative biology and taxonomic classification.</title>
        <authorList>
            <person name="Goeker M."/>
        </authorList>
    </citation>
    <scope>NUCLEOTIDE SEQUENCE [LARGE SCALE GENOMIC DNA]</scope>
    <source>
        <strain evidence="2 3">DSM 17976</strain>
    </source>
</reference>
<evidence type="ECO:0000313" key="3">
    <source>
        <dbReference type="Proteomes" id="UP000541352"/>
    </source>
</evidence>